<feature type="region of interest" description="Disordered" evidence="1">
    <location>
        <begin position="155"/>
        <end position="221"/>
    </location>
</feature>
<accession>A0A1M2VSJ3</accession>
<gene>
    <name evidence="2" type="ORF">TRAPUB_12966</name>
</gene>
<protein>
    <submittedName>
        <fullName evidence="2">Uncharacterized protein</fullName>
    </submittedName>
</protein>
<comment type="caution">
    <text evidence="2">The sequence shown here is derived from an EMBL/GenBank/DDBJ whole genome shotgun (WGS) entry which is preliminary data.</text>
</comment>
<dbReference type="OrthoDB" id="2756971at2759"/>
<reference evidence="2 3" key="1">
    <citation type="submission" date="2016-10" db="EMBL/GenBank/DDBJ databases">
        <title>Genome sequence of the basidiomycete white-rot fungus Trametes pubescens.</title>
        <authorList>
            <person name="Makela M.R."/>
            <person name="Granchi Z."/>
            <person name="Peng M."/>
            <person name="De Vries R.P."/>
            <person name="Grigoriev I."/>
            <person name="Riley R."/>
            <person name="Hilden K."/>
        </authorList>
    </citation>
    <scope>NUCLEOTIDE SEQUENCE [LARGE SCALE GENOMIC DNA]</scope>
    <source>
        <strain evidence="2 3">FBCC735</strain>
    </source>
</reference>
<name>A0A1M2VSJ3_TRAPU</name>
<dbReference type="AlphaFoldDB" id="A0A1M2VSJ3"/>
<evidence type="ECO:0000313" key="3">
    <source>
        <dbReference type="Proteomes" id="UP000184267"/>
    </source>
</evidence>
<dbReference type="EMBL" id="MNAD01000773">
    <property type="protein sequence ID" value="OJT10528.1"/>
    <property type="molecule type" value="Genomic_DNA"/>
</dbReference>
<feature type="compositionally biased region" description="Acidic residues" evidence="1">
    <location>
        <begin position="193"/>
        <end position="210"/>
    </location>
</feature>
<dbReference type="Proteomes" id="UP000184267">
    <property type="component" value="Unassembled WGS sequence"/>
</dbReference>
<keyword evidence="3" id="KW-1185">Reference proteome</keyword>
<dbReference type="OMA" id="YAYLAIQ"/>
<proteinExistence type="predicted"/>
<feature type="compositionally biased region" description="Acidic residues" evidence="1">
    <location>
        <begin position="172"/>
        <end position="183"/>
    </location>
</feature>
<evidence type="ECO:0000313" key="2">
    <source>
        <dbReference type="EMBL" id="OJT10528.1"/>
    </source>
</evidence>
<organism evidence="2 3">
    <name type="scientific">Trametes pubescens</name>
    <name type="common">White-rot fungus</name>
    <dbReference type="NCBI Taxonomy" id="154538"/>
    <lineage>
        <taxon>Eukaryota</taxon>
        <taxon>Fungi</taxon>
        <taxon>Dikarya</taxon>
        <taxon>Basidiomycota</taxon>
        <taxon>Agaricomycotina</taxon>
        <taxon>Agaricomycetes</taxon>
        <taxon>Polyporales</taxon>
        <taxon>Polyporaceae</taxon>
        <taxon>Trametes</taxon>
    </lineage>
</organism>
<sequence length="221" mass="24455">MTAAILAKERGGTPTGTPARPGTVITHYDAVVTPRAPIGVGDRVHIYALIPTRHSSTQAPRSNTPAYTAYDTGIAGTILKIRVMEGSTIEFIVRNENEWSRTTYAYLAIQDIQNTTVRVDVWTRLWHAINHFPLLSPITETRRIPLENNATIYRSRARPQSNDEPFRFSQLDNEESDDDEENGEGGRNTAGGDEYEGNESDGEGGDDLAEVLEGQRRNAGR</sequence>
<evidence type="ECO:0000256" key="1">
    <source>
        <dbReference type="SAM" id="MobiDB-lite"/>
    </source>
</evidence>